<evidence type="ECO:0000313" key="4">
    <source>
        <dbReference type="Proteomes" id="UP001327560"/>
    </source>
</evidence>
<feature type="transmembrane region" description="Helical" evidence="2">
    <location>
        <begin position="742"/>
        <end position="762"/>
    </location>
</feature>
<dbReference type="GO" id="GO:0050290">
    <property type="term" value="F:sphingomyelin phosphodiesterase D activity"/>
    <property type="evidence" value="ECO:0007669"/>
    <property type="project" value="InterPro"/>
</dbReference>
<feature type="region of interest" description="Disordered" evidence="1">
    <location>
        <begin position="429"/>
        <end position="455"/>
    </location>
</feature>
<name>A0AAQ3KVQ2_9LILI</name>
<organism evidence="3 4">
    <name type="scientific">Canna indica</name>
    <name type="common">Indian-shot</name>
    <dbReference type="NCBI Taxonomy" id="4628"/>
    <lineage>
        <taxon>Eukaryota</taxon>
        <taxon>Viridiplantae</taxon>
        <taxon>Streptophyta</taxon>
        <taxon>Embryophyta</taxon>
        <taxon>Tracheophyta</taxon>
        <taxon>Spermatophyta</taxon>
        <taxon>Magnoliopsida</taxon>
        <taxon>Liliopsida</taxon>
        <taxon>Zingiberales</taxon>
        <taxon>Cannaceae</taxon>
        <taxon>Canna</taxon>
    </lineage>
</organism>
<dbReference type="InterPro" id="IPR024129">
    <property type="entry name" value="Sphingomy_SMPD4"/>
</dbReference>
<keyword evidence="2" id="KW-0812">Transmembrane</keyword>
<dbReference type="AlphaFoldDB" id="A0AAQ3KVQ2"/>
<feature type="transmembrane region" description="Helical" evidence="2">
    <location>
        <begin position="782"/>
        <end position="803"/>
    </location>
</feature>
<feature type="compositionally biased region" description="Basic and acidic residues" evidence="1">
    <location>
        <begin position="437"/>
        <end position="455"/>
    </location>
</feature>
<gene>
    <name evidence="3" type="ORF">Cni_G24739</name>
</gene>
<dbReference type="EMBL" id="CP136897">
    <property type="protein sequence ID" value="WOL15957.1"/>
    <property type="molecule type" value="Genomic_DNA"/>
</dbReference>
<proteinExistence type="predicted"/>
<dbReference type="PROSITE" id="PS51257">
    <property type="entry name" value="PROKAR_LIPOPROTEIN"/>
    <property type="match status" value="1"/>
</dbReference>
<evidence type="ECO:0000256" key="2">
    <source>
        <dbReference type="SAM" id="Phobius"/>
    </source>
</evidence>
<evidence type="ECO:0008006" key="5">
    <source>
        <dbReference type="Google" id="ProtNLM"/>
    </source>
</evidence>
<keyword evidence="2" id="KW-1133">Transmembrane helix</keyword>
<dbReference type="Pfam" id="PF14724">
    <property type="entry name" value="mit_SMPDase"/>
    <property type="match status" value="1"/>
</dbReference>
<accession>A0AAQ3KVQ2</accession>
<evidence type="ECO:0000256" key="1">
    <source>
        <dbReference type="SAM" id="MobiDB-lite"/>
    </source>
</evidence>
<keyword evidence="2" id="KW-0472">Membrane</keyword>
<keyword evidence="4" id="KW-1185">Reference proteome</keyword>
<protein>
    <recommendedName>
        <fullName evidence="5">Sphingomyelin phosphodiesterase 4</fullName>
    </recommendedName>
</protein>
<reference evidence="3 4" key="1">
    <citation type="submission" date="2023-10" db="EMBL/GenBank/DDBJ databases">
        <title>Chromosome-scale genome assembly provides insights into flower coloration mechanisms of Canna indica.</title>
        <authorList>
            <person name="Li C."/>
        </authorList>
    </citation>
    <scope>NUCLEOTIDE SEQUENCE [LARGE SCALE GENOMIC DNA]</scope>
    <source>
        <tissue evidence="3">Flower</tissue>
    </source>
</reference>
<dbReference type="PANTHER" id="PTHR31801">
    <property type="entry name" value="ALTERED INHERITANCE OF MITOCHONDRIA PROTEIN 24, MITOCHONDRIAL"/>
    <property type="match status" value="1"/>
</dbReference>
<sequence>MDSQHRAQDLAATILAAAAPAQIASACSAVDAFLRRHASDQRRAFFSVALPALLCRLFGFDDVPPLSSSATASAAASSARPASTAWIDQATADPALAVRLFDLLAPEGILISSITAVDRHALVRYVFPVERLPEWIRVILQSFDHPVSVLSDLCPLLSGRIKEDPMQGSVYQIQLNAFEYYMFWFAYYPVCRGNSESTDSNVVRKSRKFKLENWASSLPVLSGATRTPGQKPECNLYLQLLYAYLRAFVPKNRLASYQPYRSSLLHYSLSYDETELLQAEFLVYTFVHFWMVDNDFSPLPVNLCCSFGLSFPYRAVLGETPPTPGLGDVLKLLVKYLNCNSTISDRKEKNMMYDESPGPKISRDVVIANNVMQYCENSVGSWNAVIQRPLYRFILRSFLFCPLGTSIKNASQAFYLWMSYLEPWKTSPEDFSEFDPAELKKRENGRKENIEKSDRGREGKQLDLHYSPAWENYVLSNYLFYSSLVVHFLGFAHKFLHTNIESVIQMVLKVIITLTASKQLLDLLRKADIAYHSKPARATRPSVYSSDDVYKYVPSIAEQLLDWEDGLCESEADGSFLHDNWNRDLKLFSDGEDGAHNLLQLFVLRAEHEVQISARDMSTNIQALDAIRSQMNILFGGPMRNLESPTTSQADNLNHGRGEIFTPKHPGIGKRTWADVTYKGDWMRRPISDTEVAWLARLLIRFSDWSNESIGLDHVDESDSTGPAIVELTGNEVRTLEGPKEVFNVVLALVGSWLSLFGNAIVRFMKAHQMRINLRLLASKKFVMLLLLYVIFYLLKRVFSAALDILTPA</sequence>
<dbReference type="PANTHER" id="PTHR31801:SF1">
    <property type="entry name" value="SPHINGOMYELIN PHOSPHODIESTERASE"/>
    <property type="match status" value="1"/>
</dbReference>
<dbReference type="Proteomes" id="UP001327560">
    <property type="component" value="Chromosome 8"/>
</dbReference>
<evidence type="ECO:0000313" key="3">
    <source>
        <dbReference type="EMBL" id="WOL15957.1"/>
    </source>
</evidence>